<keyword evidence="2" id="KW-0614">Plasmid</keyword>
<dbReference type="PANTHER" id="PTHR43649">
    <property type="entry name" value="ARABINOSE-BINDING PROTEIN-RELATED"/>
    <property type="match status" value="1"/>
</dbReference>
<organism evidence="2">
    <name type="scientific">Enterococcus faecium</name>
    <name type="common">Streptococcus faecium</name>
    <dbReference type="NCBI Taxonomy" id="1352"/>
    <lineage>
        <taxon>Bacteria</taxon>
        <taxon>Bacillati</taxon>
        <taxon>Bacillota</taxon>
        <taxon>Bacilli</taxon>
        <taxon>Lactobacillales</taxon>
        <taxon>Enterococcaceae</taxon>
        <taxon>Enterococcus</taxon>
    </lineage>
</organism>
<dbReference type="InterPro" id="IPR006059">
    <property type="entry name" value="SBP"/>
</dbReference>
<dbReference type="AlphaFoldDB" id="A0A2S0T1B4"/>
<dbReference type="CDD" id="cd13585">
    <property type="entry name" value="PBP2_TMBP_like"/>
    <property type="match status" value="1"/>
</dbReference>
<geneLocation type="plasmid" evidence="2">
    <name>pHLSA</name>
</geneLocation>
<dbReference type="InterPro" id="IPR050490">
    <property type="entry name" value="Bact_solute-bd_prot1"/>
</dbReference>
<dbReference type="PROSITE" id="PS51257">
    <property type="entry name" value="PROKAR_LIPOPROTEIN"/>
    <property type="match status" value="1"/>
</dbReference>
<feature type="signal peptide" evidence="1">
    <location>
        <begin position="1"/>
        <end position="21"/>
    </location>
</feature>
<dbReference type="SUPFAM" id="SSF53850">
    <property type="entry name" value="Periplasmic binding protein-like II"/>
    <property type="match status" value="1"/>
</dbReference>
<dbReference type="Pfam" id="PF01547">
    <property type="entry name" value="SBP_bac_1"/>
    <property type="match status" value="1"/>
</dbReference>
<proteinExistence type="predicted"/>
<dbReference type="RefSeq" id="WP_172693072.1">
    <property type="nucleotide sequence ID" value="NZ_MG674581.1"/>
</dbReference>
<keyword evidence="1" id="KW-0732">Signal</keyword>
<accession>A0A2S0T1B4</accession>
<dbReference type="EMBL" id="MG674581">
    <property type="protein sequence ID" value="AWB15636.1"/>
    <property type="molecule type" value="Genomic_DNA"/>
</dbReference>
<protein>
    <submittedName>
        <fullName evidence="2">N-Acetyl-D-glucosamine ABC transport system, sugar-binding protein</fullName>
    </submittedName>
</protein>
<feature type="chain" id="PRO_5038895925" evidence="1">
    <location>
        <begin position="22"/>
        <end position="421"/>
    </location>
</feature>
<sequence>MKHFKKIALTGIAVLTGTLLAACGGGDSKSKDGQVTLSYASWDTDQAPGLRKMLDEFEKQNPDIKVEMETTPWDQYWVKLEAATTGGNMPDVVTMHSSESYKYMSQNALMGLDDVIKENDIDMGNFTEGIADFYTLEDELYAIPKDASVVGLWYNKELFDNAGVDYPDETWTWETLRQAAIDLTDESKGIYGFASHIGTETGYWPFIYQNGGEVFADDNTKSGLNTPEAQEALAFYRDIALVDHASPTITELQDPDKLSRFQSGRLAMMIEGNWFAPGFLKNDYLVENVASAVLPKGKVNATITNGLGWAASANTKYPEEVKKLMVFLASEDANKIQAETGASIPALKGFEDEWAASSDTIDLSAFGKMLEYGVPRPYNKDGLRAEQAEVQIINRILSGEVTVEDGTTQIEKEVNAILSGN</sequence>
<dbReference type="Gene3D" id="3.40.190.10">
    <property type="entry name" value="Periplasmic binding protein-like II"/>
    <property type="match status" value="1"/>
</dbReference>
<name>A0A2S0T1B4_ENTFC</name>
<reference evidence="2" key="1">
    <citation type="journal article" date="2018" name="Int. J. Antimicrob. Agents">
        <title>Vancomycin resistance in Enterococcus faecium isolated from Danish chicken meat is located on a pVEF4-like plasmid persisting in poultry for 18 years.</title>
        <authorList>
            <person name="Leinweber H."/>
            <person name="Alotaibi S.M.I."/>
            <person name="Overballe-Petersen S."/>
            <person name="Hansen F."/>
            <person name="Hasman H."/>
            <person name="Bortolaia V."/>
            <person name="Hammerum A.M."/>
            <person name="Ingmer H."/>
        </authorList>
    </citation>
    <scope>NUCLEOTIDE SEQUENCE</scope>
    <source>
        <strain evidence="2">HL1</strain>
        <plasmid evidence="2">pHLSA</plasmid>
    </source>
</reference>
<dbReference type="PANTHER" id="PTHR43649:SF12">
    <property type="entry name" value="DIACETYLCHITOBIOSE BINDING PROTEIN DASA"/>
    <property type="match status" value="1"/>
</dbReference>
<evidence type="ECO:0000313" key="2">
    <source>
        <dbReference type="EMBL" id="AWB15636.1"/>
    </source>
</evidence>
<evidence type="ECO:0000256" key="1">
    <source>
        <dbReference type="SAM" id="SignalP"/>
    </source>
</evidence>